<comment type="caution">
    <text evidence="1">The sequence shown here is derived from an EMBL/GenBank/DDBJ whole genome shotgun (WGS) entry which is preliminary data.</text>
</comment>
<dbReference type="RefSeq" id="WP_344468218.1">
    <property type="nucleotide sequence ID" value="NZ_BAAANT010000036.1"/>
</dbReference>
<reference evidence="2" key="1">
    <citation type="journal article" date="2019" name="Int. J. Syst. Evol. Microbiol.">
        <title>The Global Catalogue of Microorganisms (GCM) 10K type strain sequencing project: providing services to taxonomists for standard genome sequencing and annotation.</title>
        <authorList>
            <consortium name="The Broad Institute Genomics Platform"/>
            <consortium name="The Broad Institute Genome Sequencing Center for Infectious Disease"/>
            <person name="Wu L."/>
            <person name="Ma J."/>
        </authorList>
    </citation>
    <scope>NUCLEOTIDE SEQUENCE [LARGE SCALE GENOMIC DNA]</scope>
    <source>
        <strain evidence="2">JCM 14560</strain>
    </source>
</reference>
<organism evidence="1 2">
    <name type="scientific">Kitasatospora kazusensis</name>
    <dbReference type="NCBI Taxonomy" id="407974"/>
    <lineage>
        <taxon>Bacteria</taxon>
        <taxon>Bacillati</taxon>
        <taxon>Actinomycetota</taxon>
        <taxon>Actinomycetes</taxon>
        <taxon>Kitasatosporales</taxon>
        <taxon>Streptomycetaceae</taxon>
        <taxon>Kitasatospora</taxon>
    </lineage>
</organism>
<dbReference type="Proteomes" id="UP001422759">
    <property type="component" value="Unassembled WGS sequence"/>
</dbReference>
<evidence type="ECO:0000313" key="1">
    <source>
        <dbReference type="EMBL" id="GAA2152948.1"/>
    </source>
</evidence>
<name>A0ABP5LS82_9ACTN</name>
<sequence>MTTGQTSDNLFNRMLAPCRCGADACDGRPETGLKVADLYPADDPVDPAARPLASPYLPTRVGELVRDTRTGRLGSYQDRQGGRIYLRPVGGGCEWTADPRFIDRAPEAGPSPLRPGR</sequence>
<keyword evidence="2" id="KW-1185">Reference proteome</keyword>
<evidence type="ECO:0000313" key="2">
    <source>
        <dbReference type="Proteomes" id="UP001422759"/>
    </source>
</evidence>
<proteinExistence type="predicted"/>
<gene>
    <name evidence="1" type="ORF">GCM10009760_50200</name>
</gene>
<protein>
    <submittedName>
        <fullName evidence="1">Uncharacterized protein</fullName>
    </submittedName>
</protein>
<accession>A0ABP5LS82</accession>
<dbReference type="EMBL" id="BAAANT010000036">
    <property type="protein sequence ID" value="GAA2152948.1"/>
    <property type="molecule type" value="Genomic_DNA"/>
</dbReference>